<dbReference type="OrthoDB" id="4045at2"/>
<keyword evidence="7 9" id="KW-0472">Membrane</keyword>
<dbReference type="InterPro" id="IPR002898">
    <property type="entry name" value="MotA_ExbB_proton_chnl"/>
</dbReference>
<keyword evidence="4 9" id="KW-0812">Transmembrane</keyword>
<feature type="transmembrane region" description="Helical" evidence="9">
    <location>
        <begin position="12"/>
        <end position="34"/>
    </location>
</feature>
<evidence type="ECO:0000256" key="2">
    <source>
        <dbReference type="ARBA" id="ARBA00022448"/>
    </source>
</evidence>
<comment type="similarity">
    <text evidence="8">Belongs to the exbB/tolQ family.</text>
</comment>
<keyword evidence="5 8" id="KW-0653">Protein transport</keyword>
<proteinExistence type="inferred from homology"/>
<keyword evidence="12" id="KW-1185">Reference proteome</keyword>
<dbReference type="eggNOG" id="COG0811">
    <property type="taxonomic scope" value="Bacteria"/>
</dbReference>
<comment type="subcellular location">
    <subcellularLocation>
        <location evidence="1">Cell membrane</location>
        <topology evidence="1">Multi-pass membrane protein</topology>
    </subcellularLocation>
    <subcellularLocation>
        <location evidence="8">Membrane</location>
        <topology evidence="8">Multi-pass membrane protein</topology>
    </subcellularLocation>
</comment>
<dbReference type="EMBL" id="CP002631">
    <property type="protein sequence ID" value="AEB13452.1"/>
    <property type="molecule type" value="Genomic_DNA"/>
</dbReference>
<evidence type="ECO:0000256" key="4">
    <source>
        <dbReference type="ARBA" id="ARBA00022692"/>
    </source>
</evidence>
<evidence type="ECO:0000256" key="8">
    <source>
        <dbReference type="RuleBase" id="RU004057"/>
    </source>
</evidence>
<dbReference type="GeneID" id="302997715"/>
<dbReference type="HOGENOM" id="CLU_053325_4_5_12"/>
<evidence type="ECO:0000256" key="1">
    <source>
        <dbReference type="ARBA" id="ARBA00004651"/>
    </source>
</evidence>
<evidence type="ECO:0000256" key="5">
    <source>
        <dbReference type="ARBA" id="ARBA00022927"/>
    </source>
</evidence>
<keyword evidence="6 9" id="KW-1133">Transmembrane helix</keyword>
<dbReference type="RefSeq" id="WP_013700759.1">
    <property type="nucleotide sequence ID" value="NC_015385.1"/>
</dbReference>
<protein>
    <submittedName>
        <fullName evidence="11">MotA/TolQ/ExbB proton channel</fullName>
    </submittedName>
</protein>
<evidence type="ECO:0000256" key="9">
    <source>
        <dbReference type="SAM" id="Phobius"/>
    </source>
</evidence>
<dbReference type="GO" id="GO:0005886">
    <property type="term" value="C:plasma membrane"/>
    <property type="evidence" value="ECO:0007669"/>
    <property type="project" value="UniProtKB-SubCell"/>
</dbReference>
<name>F2NXY2_TRES6</name>
<accession>F2NXY2</accession>
<evidence type="ECO:0000259" key="10">
    <source>
        <dbReference type="Pfam" id="PF01618"/>
    </source>
</evidence>
<dbReference type="Proteomes" id="UP000006852">
    <property type="component" value="Chromosome"/>
</dbReference>
<dbReference type="STRING" id="869209.Tresu_0503"/>
<organism evidence="11 12">
    <name type="scientific">Treponema succinifaciens (strain ATCC 33096 / DSM 2489 / 6091)</name>
    <dbReference type="NCBI Taxonomy" id="869209"/>
    <lineage>
        <taxon>Bacteria</taxon>
        <taxon>Pseudomonadati</taxon>
        <taxon>Spirochaetota</taxon>
        <taxon>Spirochaetia</taxon>
        <taxon>Spirochaetales</taxon>
        <taxon>Treponemataceae</taxon>
        <taxon>Treponema</taxon>
    </lineage>
</organism>
<reference evidence="12" key="2">
    <citation type="submission" date="2011-04" db="EMBL/GenBank/DDBJ databases">
        <title>The complete genome of chromosome of Treponema succinifaciens DSM 2489.</title>
        <authorList>
            <person name="Lucas S."/>
            <person name="Copeland A."/>
            <person name="Lapidus A."/>
            <person name="Bruce D."/>
            <person name="Goodwin L."/>
            <person name="Pitluck S."/>
            <person name="Peters L."/>
            <person name="Kyrpides N."/>
            <person name="Mavromatis K."/>
            <person name="Ivanova N."/>
            <person name="Ovchinnikova G."/>
            <person name="Teshima H."/>
            <person name="Detter J.C."/>
            <person name="Tapia R."/>
            <person name="Han C."/>
            <person name="Land M."/>
            <person name="Hauser L."/>
            <person name="Markowitz V."/>
            <person name="Cheng J.-F."/>
            <person name="Hugenholtz P."/>
            <person name="Woyke T."/>
            <person name="Wu D."/>
            <person name="Gronow S."/>
            <person name="Wellnitz S."/>
            <person name="Brambilla E."/>
            <person name="Klenk H.-P."/>
            <person name="Eisen J.A."/>
        </authorList>
    </citation>
    <scope>NUCLEOTIDE SEQUENCE [LARGE SCALE GENOMIC DNA]</scope>
    <source>
        <strain evidence="12">ATCC 33096 / DSM 2489 / 6091</strain>
    </source>
</reference>
<feature type="transmembrane region" description="Helical" evidence="9">
    <location>
        <begin position="155"/>
        <end position="176"/>
    </location>
</feature>
<evidence type="ECO:0000256" key="7">
    <source>
        <dbReference type="ARBA" id="ARBA00023136"/>
    </source>
</evidence>
<dbReference type="GO" id="GO:0017038">
    <property type="term" value="P:protein import"/>
    <property type="evidence" value="ECO:0007669"/>
    <property type="project" value="TreeGrafter"/>
</dbReference>
<dbReference type="InterPro" id="IPR050790">
    <property type="entry name" value="ExbB/TolQ_transport"/>
</dbReference>
<dbReference type="AlphaFoldDB" id="F2NXY2"/>
<evidence type="ECO:0000256" key="6">
    <source>
        <dbReference type="ARBA" id="ARBA00022989"/>
    </source>
</evidence>
<keyword evidence="2 8" id="KW-0813">Transport</keyword>
<evidence type="ECO:0000313" key="12">
    <source>
        <dbReference type="Proteomes" id="UP000006852"/>
    </source>
</evidence>
<keyword evidence="3" id="KW-1003">Cell membrane</keyword>
<evidence type="ECO:0000256" key="3">
    <source>
        <dbReference type="ARBA" id="ARBA00022475"/>
    </source>
</evidence>
<dbReference type="PANTHER" id="PTHR30625">
    <property type="entry name" value="PROTEIN TOLQ"/>
    <property type="match status" value="1"/>
</dbReference>
<feature type="domain" description="MotA/TolQ/ExbB proton channel" evidence="10">
    <location>
        <begin position="67"/>
        <end position="189"/>
    </location>
</feature>
<dbReference type="Pfam" id="PF01618">
    <property type="entry name" value="MotA_ExbB"/>
    <property type="match status" value="1"/>
</dbReference>
<sequence>MFEILKSGGIVMVPIIACGLVAVFIIVERFHYFFSIKKRDEKFNSDIESCILKNDFKTAESVCVLADTPCAKVVKSAVEHRNFSERDLKEFIQSKLDLAVPEFENNLSALNTISNVSTLLGLLGTVTGNIKAFGVLGNGGTMGDPALLAGAIAEALVTTVAGLVVAIPAIIFSSYFNSQVNHSITRMEQTVTSVLFRLTKKGEA</sequence>
<gene>
    <name evidence="11" type="ordered locus">Tresu_0503</name>
</gene>
<dbReference type="PANTHER" id="PTHR30625:SF15">
    <property type="entry name" value="BIOPOLYMER TRANSPORT PROTEIN EXBB"/>
    <property type="match status" value="1"/>
</dbReference>
<dbReference type="KEGG" id="tsu:Tresu_0503"/>
<reference evidence="11 12" key="1">
    <citation type="journal article" date="2011" name="Stand. Genomic Sci.">
        <title>Complete genome sequence of Treponema succinifaciens type strain (6091).</title>
        <authorList>
            <person name="Han C."/>
            <person name="Gronow S."/>
            <person name="Teshima H."/>
            <person name="Lapidus A."/>
            <person name="Nolan M."/>
            <person name="Lucas S."/>
            <person name="Hammon N."/>
            <person name="Deshpande S."/>
            <person name="Cheng J.F."/>
            <person name="Zeytun A."/>
            <person name="Tapia R."/>
            <person name="Goodwin L."/>
            <person name="Pitluck S."/>
            <person name="Liolios K."/>
            <person name="Pagani I."/>
            <person name="Ivanova N."/>
            <person name="Mavromatis K."/>
            <person name="Mikhailova N."/>
            <person name="Huntemann M."/>
            <person name="Pati A."/>
            <person name="Chen A."/>
            <person name="Palaniappan K."/>
            <person name="Land M."/>
            <person name="Hauser L."/>
            <person name="Brambilla E.M."/>
            <person name="Rohde M."/>
            <person name="Goker M."/>
            <person name="Woyke T."/>
            <person name="Bristow J."/>
            <person name="Eisen J.A."/>
            <person name="Markowitz V."/>
            <person name="Hugenholtz P."/>
            <person name="Kyrpides N.C."/>
            <person name="Klenk H.P."/>
            <person name="Detter J.C."/>
        </authorList>
    </citation>
    <scope>NUCLEOTIDE SEQUENCE [LARGE SCALE GENOMIC DNA]</scope>
    <source>
        <strain evidence="12">ATCC 33096 / DSM 2489 / 6091</strain>
    </source>
</reference>
<evidence type="ECO:0000313" key="11">
    <source>
        <dbReference type="EMBL" id="AEB13452.1"/>
    </source>
</evidence>